<dbReference type="AlphaFoldDB" id="A0A6N4VH76"/>
<accession>A0A6N4VH76</accession>
<organism evidence="2 3">
    <name type="scientific">Mycolicibacterium poriferae</name>
    <dbReference type="NCBI Taxonomy" id="39694"/>
    <lineage>
        <taxon>Bacteria</taxon>
        <taxon>Bacillati</taxon>
        <taxon>Actinomycetota</taxon>
        <taxon>Actinomycetes</taxon>
        <taxon>Mycobacteriales</taxon>
        <taxon>Mycobacteriaceae</taxon>
        <taxon>Mycolicibacterium</taxon>
    </lineage>
</organism>
<reference evidence="2 3" key="1">
    <citation type="journal article" date="2019" name="Emerg. Microbes Infect.">
        <title>Comprehensive subspecies identification of 175 nontuberculous mycobacteria species based on 7547 genomic profiles.</title>
        <authorList>
            <person name="Matsumoto Y."/>
            <person name="Kinjo T."/>
            <person name="Motooka D."/>
            <person name="Nabeya D."/>
            <person name="Jung N."/>
            <person name="Uechi K."/>
            <person name="Horii T."/>
            <person name="Iida T."/>
            <person name="Fujita J."/>
            <person name="Nakamura S."/>
        </authorList>
    </citation>
    <scope>NUCLEOTIDE SEQUENCE [LARGE SCALE GENOMIC DNA]</scope>
    <source>
        <strain evidence="2 3">JCM 12603</strain>
    </source>
</reference>
<dbReference type="EMBL" id="AP022570">
    <property type="protein sequence ID" value="BBX53971.1"/>
    <property type="molecule type" value="Genomic_DNA"/>
</dbReference>
<gene>
    <name evidence="2" type="ORF">MPOR_49970</name>
</gene>
<dbReference type="RefSeq" id="WP_179967541.1">
    <property type="nucleotide sequence ID" value="NZ_AP022570.1"/>
</dbReference>
<dbReference type="Proteomes" id="UP000466785">
    <property type="component" value="Chromosome"/>
</dbReference>
<evidence type="ECO:0000313" key="3">
    <source>
        <dbReference type="Proteomes" id="UP000466785"/>
    </source>
</evidence>
<protein>
    <recommendedName>
        <fullName evidence="4">Lipoprotein LppI</fullName>
    </recommendedName>
</protein>
<dbReference type="KEGG" id="mpof:MPOR_49970"/>
<keyword evidence="1" id="KW-0732">Signal</keyword>
<evidence type="ECO:0000313" key="2">
    <source>
        <dbReference type="EMBL" id="BBX53971.1"/>
    </source>
</evidence>
<dbReference type="PROSITE" id="PS51257">
    <property type="entry name" value="PROKAR_LIPOPROTEIN"/>
    <property type="match status" value="1"/>
</dbReference>
<evidence type="ECO:0008006" key="4">
    <source>
        <dbReference type="Google" id="ProtNLM"/>
    </source>
</evidence>
<sequence length="171" mass="17868">MTTTLIRRGAAAAGAALVALTVGCADAAADPPPQMPDLSGYPAVDTAQYMQSYPRFTGFDFVTPDGQLCSHNTMNSLDDPNRLTLSCEGPRPDLGPGTWQVLVATDEPATVTPSYPPLDPATIAASGVKQLPPGHKIVHRDIECGVDDSGMTACRVGEHGFVLTPTATTLF</sequence>
<evidence type="ECO:0000256" key="1">
    <source>
        <dbReference type="SAM" id="SignalP"/>
    </source>
</evidence>
<feature type="chain" id="PRO_5026894790" description="Lipoprotein LppI" evidence="1">
    <location>
        <begin position="28"/>
        <end position="171"/>
    </location>
</feature>
<feature type="signal peptide" evidence="1">
    <location>
        <begin position="1"/>
        <end position="27"/>
    </location>
</feature>
<name>A0A6N4VH76_9MYCO</name>
<keyword evidence="3" id="KW-1185">Reference proteome</keyword>
<proteinExistence type="predicted"/>